<accession>A0ABU1ICT8</accession>
<dbReference type="EMBL" id="JAVIZX010000001">
    <property type="protein sequence ID" value="MDR6214607.1"/>
    <property type="molecule type" value="Genomic_DNA"/>
</dbReference>
<feature type="region of interest" description="Disordered" evidence="1">
    <location>
        <begin position="38"/>
        <end position="88"/>
    </location>
</feature>
<feature type="signal peptide" evidence="2">
    <location>
        <begin position="1"/>
        <end position="31"/>
    </location>
</feature>
<evidence type="ECO:0000256" key="1">
    <source>
        <dbReference type="SAM" id="MobiDB-lite"/>
    </source>
</evidence>
<evidence type="ECO:0008006" key="5">
    <source>
        <dbReference type="Google" id="ProtNLM"/>
    </source>
</evidence>
<keyword evidence="2" id="KW-0732">Signal</keyword>
<proteinExistence type="predicted"/>
<evidence type="ECO:0000313" key="4">
    <source>
        <dbReference type="Proteomes" id="UP001267710"/>
    </source>
</evidence>
<feature type="chain" id="PRO_5046943252" description="DUF4352 domain-containing protein" evidence="2">
    <location>
        <begin position="32"/>
        <end position="216"/>
    </location>
</feature>
<dbReference type="Proteomes" id="UP001267710">
    <property type="component" value="Unassembled WGS sequence"/>
</dbReference>
<evidence type="ECO:0000256" key="2">
    <source>
        <dbReference type="SAM" id="SignalP"/>
    </source>
</evidence>
<sequence length="216" mass="21378">MSSTATHRAPKLPRGALWATAALALALTACKDQTSAPAAAPAQPATPAVPATPATPAAPAAPTAPATPATPAAPAAAASPAPGAAPAAAAPRKLPLGVQGVAPAGVTVRVKGAEIGGDATVLDVSISFANRITDSTMLALADTYIQDESGAKLHIKRPEGNRDLTIREGETLNGQLVFLGSVPPTARQLKLVFNDGAQGDNIVSPGFSIDLPLQGG</sequence>
<gene>
    <name evidence="3" type="ORF">QE399_002296</name>
</gene>
<keyword evidence="4" id="KW-1185">Reference proteome</keyword>
<evidence type="ECO:0000313" key="3">
    <source>
        <dbReference type="EMBL" id="MDR6214607.1"/>
    </source>
</evidence>
<reference evidence="3 4" key="1">
    <citation type="submission" date="2023-08" db="EMBL/GenBank/DDBJ databases">
        <title>Functional and genomic diversity of the sorghum phyllosphere microbiome.</title>
        <authorList>
            <person name="Shade A."/>
        </authorList>
    </citation>
    <scope>NUCLEOTIDE SEQUENCE [LARGE SCALE GENOMIC DNA]</scope>
    <source>
        <strain evidence="3 4">SORGH_AS_0335</strain>
    </source>
</reference>
<name>A0ABU1ICT8_9BURK</name>
<comment type="caution">
    <text evidence="3">The sequence shown here is derived from an EMBL/GenBank/DDBJ whole genome shotgun (WGS) entry which is preliminary data.</text>
</comment>
<organism evidence="3 4">
    <name type="scientific">Paracidovorax wautersii</name>
    <dbReference type="NCBI Taxonomy" id="1177982"/>
    <lineage>
        <taxon>Bacteria</taxon>
        <taxon>Pseudomonadati</taxon>
        <taxon>Pseudomonadota</taxon>
        <taxon>Betaproteobacteria</taxon>
        <taxon>Burkholderiales</taxon>
        <taxon>Comamonadaceae</taxon>
        <taxon>Paracidovorax</taxon>
    </lineage>
</organism>
<protein>
    <recommendedName>
        <fullName evidence="5">DUF4352 domain-containing protein</fullName>
    </recommendedName>
</protein>